<proteinExistence type="predicted"/>
<feature type="compositionally biased region" description="Polar residues" evidence="1">
    <location>
        <begin position="187"/>
        <end position="197"/>
    </location>
</feature>
<comment type="caution">
    <text evidence="2">The sequence shown here is derived from an EMBL/GenBank/DDBJ whole genome shotgun (WGS) entry which is preliminary data.</text>
</comment>
<evidence type="ECO:0000313" key="3">
    <source>
        <dbReference type="Proteomes" id="UP000728185"/>
    </source>
</evidence>
<dbReference type="EMBL" id="LUCM01006236">
    <property type="protein sequence ID" value="KAA0191603.1"/>
    <property type="molecule type" value="Genomic_DNA"/>
</dbReference>
<dbReference type="AlphaFoldDB" id="A0A8E0VJF3"/>
<keyword evidence="3" id="KW-1185">Reference proteome</keyword>
<feature type="region of interest" description="Disordered" evidence="1">
    <location>
        <begin position="1"/>
        <end position="33"/>
    </location>
</feature>
<feature type="region of interest" description="Disordered" evidence="1">
    <location>
        <begin position="318"/>
        <end position="342"/>
    </location>
</feature>
<organism evidence="2 3">
    <name type="scientific">Fasciolopsis buskii</name>
    <dbReference type="NCBI Taxonomy" id="27845"/>
    <lineage>
        <taxon>Eukaryota</taxon>
        <taxon>Metazoa</taxon>
        <taxon>Spiralia</taxon>
        <taxon>Lophotrochozoa</taxon>
        <taxon>Platyhelminthes</taxon>
        <taxon>Trematoda</taxon>
        <taxon>Digenea</taxon>
        <taxon>Plagiorchiida</taxon>
        <taxon>Echinostomata</taxon>
        <taxon>Echinostomatoidea</taxon>
        <taxon>Fasciolidae</taxon>
        <taxon>Fasciolopsis</taxon>
    </lineage>
</organism>
<dbReference type="OrthoDB" id="2020634at2759"/>
<accession>A0A8E0VJF3</accession>
<evidence type="ECO:0000256" key="1">
    <source>
        <dbReference type="SAM" id="MobiDB-lite"/>
    </source>
</evidence>
<gene>
    <name evidence="2" type="ORF">FBUS_11497</name>
</gene>
<evidence type="ECO:0000313" key="2">
    <source>
        <dbReference type="EMBL" id="KAA0191603.1"/>
    </source>
</evidence>
<feature type="compositionally biased region" description="Basic and acidic residues" evidence="1">
    <location>
        <begin position="198"/>
        <end position="214"/>
    </location>
</feature>
<dbReference type="Proteomes" id="UP000728185">
    <property type="component" value="Unassembled WGS sequence"/>
</dbReference>
<reference evidence="2" key="1">
    <citation type="submission" date="2019-05" db="EMBL/GenBank/DDBJ databases">
        <title>Annotation for the trematode Fasciolopsis buski.</title>
        <authorList>
            <person name="Choi Y.-J."/>
        </authorList>
    </citation>
    <scope>NUCLEOTIDE SEQUENCE</scope>
    <source>
        <strain evidence="2">HT</strain>
        <tissue evidence="2">Whole worm</tissue>
    </source>
</reference>
<sequence>MDVRRHGDPHWRPDTYEDDGTETRQPEPDDTFRMIPTDGKIELSLMHFHLNNPTYPLPASSRAYLLAVRKQLMRDIHQPLVQFQQDVNGQPSVTGGSAGPLSPASLFTSLYGGQTVVQRNSAQHGKSFCQVAQLKKVSHLPGPSYIPSDTLGFVGALAQSMRASMHRSDPGLMRSSAFDGTVHSDLHSNSVDPSTSRPSDDRKSDHPEDHREKTSLGSAPATMIQSVDQPRPLEQSLMTCGLPGYSMDPINMSWMAASALFSADGFGHPICRPENGSSQQWGVASSVFGHSSSRYGLTDVLTADTSASILYMHELAHRRRQQQQHLQQSAGPGAPGNIGTSSGGSWGLGPVGSYAAGNISGSGIPYQQIVSSASGVTSTMALGYGASRPSMSPTARLGVERVHINSSRIGYGSTSSTQTPESAGVIRTSLDSRRLPRAAFAEIAEEDDEQLGSTPRLSTDSRFHPFGINKDSMTTASRHSPVPPTAGVITVPNVPLVRLQRASAGPSNSSVPEEISPAMLAQDTDTEHVWPDLPPTNC</sequence>
<name>A0A8E0VJF3_9TREM</name>
<feature type="compositionally biased region" description="Gly residues" evidence="1">
    <location>
        <begin position="333"/>
        <end position="342"/>
    </location>
</feature>
<protein>
    <submittedName>
        <fullName evidence="2">Uncharacterized protein</fullName>
    </submittedName>
</protein>
<feature type="compositionally biased region" description="Basic and acidic residues" evidence="1">
    <location>
        <begin position="1"/>
        <end position="32"/>
    </location>
</feature>
<feature type="region of interest" description="Disordered" evidence="1">
    <location>
        <begin position="165"/>
        <end position="232"/>
    </location>
</feature>